<dbReference type="PANTHER" id="PTHR34378:SF1">
    <property type="entry name" value="GLUTAMATE--CYSTEINE LIGASE, CHLOROPLASTIC"/>
    <property type="match status" value="1"/>
</dbReference>
<keyword evidence="4" id="KW-0067">ATP-binding</keyword>
<dbReference type="EMBL" id="UHFN01000007">
    <property type="protein sequence ID" value="SUN59690.1"/>
    <property type="molecule type" value="Genomic_DNA"/>
</dbReference>
<keyword evidence="2" id="KW-0436">Ligase</keyword>
<dbReference type="Gene3D" id="3.30.590.20">
    <property type="match status" value="1"/>
</dbReference>
<evidence type="ECO:0000256" key="1">
    <source>
        <dbReference type="ARBA" id="ARBA00012220"/>
    </source>
</evidence>
<dbReference type="InterPro" id="IPR006336">
    <property type="entry name" value="GCS2"/>
</dbReference>
<dbReference type="GO" id="GO:0005524">
    <property type="term" value="F:ATP binding"/>
    <property type="evidence" value="ECO:0007669"/>
    <property type="project" value="UniProtKB-KW"/>
</dbReference>
<evidence type="ECO:0000256" key="2">
    <source>
        <dbReference type="ARBA" id="ARBA00022598"/>
    </source>
</evidence>
<name>A0A380K4U4_9STRE</name>
<comment type="catalytic activity">
    <reaction evidence="5">
        <text>L-cysteine + L-glutamate + ATP = gamma-L-glutamyl-L-cysteine + ADP + phosphate + H(+)</text>
        <dbReference type="Rhea" id="RHEA:13285"/>
        <dbReference type="ChEBI" id="CHEBI:15378"/>
        <dbReference type="ChEBI" id="CHEBI:29985"/>
        <dbReference type="ChEBI" id="CHEBI:30616"/>
        <dbReference type="ChEBI" id="CHEBI:35235"/>
        <dbReference type="ChEBI" id="CHEBI:43474"/>
        <dbReference type="ChEBI" id="CHEBI:58173"/>
        <dbReference type="ChEBI" id="CHEBI:456216"/>
        <dbReference type="EC" id="6.3.2.2"/>
    </reaction>
</comment>
<dbReference type="OrthoDB" id="150227at2"/>
<dbReference type="AlphaFoldDB" id="A0A380K4U4"/>
<dbReference type="Proteomes" id="UP000254924">
    <property type="component" value="Unassembled WGS sequence"/>
</dbReference>
<dbReference type="GO" id="GO:0006750">
    <property type="term" value="P:glutathione biosynthetic process"/>
    <property type="evidence" value="ECO:0007669"/>
    <property type="project" value="InterPro"/>
</dbReference>
<protein>
    <recommendedName>
        <fullName evidence="1">glutamate--cysteine ligase</fullName>
        <ecNumber evidence="1">6.3.2.2</ecNumber>
    </recommendedName>
</protein>
<gene>
    <name evidence="6" type="ORF">NCTC12224_00505</name>
</gene>
<sequence length="419" mass="48916">MTRSKELLYNRYIKPIKTNPKAYIGVEFEFPIVNTLGAATDIAVSKALLAYLVEECSFQSVQKDADGTHVQVKEPVSGDAILFEVSYNILEFAFEKALTIQEIDQRFKRYLELIQSYLRKHHHELQGWGVHPHWKINDNRPVALPRYQMLLAYLALSQKEQAGAFHDYPDYGAFICGNQVQLDISEKNLIPVLNRFNQLEPIKAYLFANSIFWDNNWDTRLSRDIFWEESMHGKHLQNSGLYDHTLTGIDDLIDYLDQTSLFTTMREDKLLYFSPIRAKDYLEKDTIKAYDLEGNIVNIKPKEEDFTYHRSYNYEDVTTRGTVEFRSTCTQALDKNFAPVAFHLGLFNNLEKLGDYLDNLPLYEKYHHDYRHMRRLFAKTTLPTDDEKELDVICSHLVKLAEEGLQSRGYGEESYLKDL</sequence>
<accession>A0A380K4U4</accession>
<dbReference type="EC" id="6.3.2.2" evidence="1"/>
<evidence type="ECO:0000313" key="7">
    <source>
        <dbReference type="Proteomes" id="UP000254924"/>
    </source>
</evidence>
<keyword evidence="7" id="KW-1185">Reference proteome</keyword>
<dbReference type="PANTHER" id="PTHR34378">
    <property type="entry name" value="GLUTAMATE--CYSTEINE LIGASE, CHLOROPLASTIC"/>
    <property type="match status" value="1"/>
</dbReference>
<evidence type="ECO:0000256" key="3">
    <source>
        <dbReference type="ARBA" id="ARBA00022741"/>
    </source>
</evidence>
<dbReference type="InterPro" id="IPR014746">
    <property type="entry name" value="Gln_synth/guanido_kin_cat_dom"/>
</dbReference>
<organism evidence="6 7">
    <name type="scientific">Streptococcus hyointestinalis</name>
    <dbReference type="NCBI Taxonomy" id="1337"/>
    <lineage>
        <taxon>Bacteria</taxon>
        <taxon>Bacillati</taxon>
        <taxon>Bacillota</taxon>
        <taxon>Bacilli</taxon>
        <taxon>Lactobacillales</taxon>
        <taxon>Streptococcaceae</taxon>
        <taxon>Streptococcus</taxon>
    </lineage>
</organism>
<evidence type="ECO:0000256" key="5">
    <source>
        <dbReference type="ARBA" id="ARBA00048819"/>
    </source>
</evidence>
<dbReference type="GO" id="GO:0004357">
    <property type="term" value="F:glutamate-cysteine ligase activity"/>
    <property type="evidence" value="ECO:0007669"/>
    <property type="project" value="UniProtKB-EC"/>
</dbReference>
<dbReference type="SUPFAM" id="SSF55931">
    <property type="entry name" value="Glutamine synthetase/guanido kinase"/>
    <property type="match status" value="1"/>
</dbReference>
<evidence type="ECO:0000313" key="6">
    <source>
        <dbReference type="EMBL" id="SUN59690.1"/>
    </source>
</evidence>
<dbReference type="InterPro" id="IPR035434">
    <property type="entry name" value="GCL_bact_plant"/>
</dbReference>
<dbReference type="Pfam" id="PF04107">
    <property type="entry name" value="GCS2"/>
    <property type="match status" value="1"/>
</dbReference>
<keyword evidence="3" id="KW-0547">Nucleotide-binding</keyword>
<reference evidence="6 7" key="1">
    <citation type="submission" date="2018-06" db="EMBL/GenBank/DDBJ databases">
        <authorList>
            <consortium name="Pathogen Informatics"/>
            <person name="Doyle S."/>
        </authorList>
    </citation>
    <scope>NUCLEOTIDE SEQUENCE [LARGE SCALE GENOMIC DNA]</scope>
    <source>
        <strain evidence="6 7">NCTC12224</strain>
    </source>
</reference>
<evidence type="ECO:0000256" key="4">
    <source>
        <dbReference type="ARBA" id="ARBA00022840"/>
    </source>
</evidence>
<proteinExistence type="predicted"/>